<dbReference type="EMBL" id="BLXT01007807">
    <property type="protein sequence ID" value="GFO42625.1"/>
    <property type="molecule type" value="Genomic_DNA"/>
</dbReference>
<comment type="caution">
    <text evidence="1">The sequence shown here is derived from an EMBL/GenBank/DDBJ whole genome shotgun (WGS) entry which is preliminary data.</text>
</comment>
<dbReference type="AlphaFoldDB" id="A0AAV4DEV0"/>
<evidence type="ECO:0000313" key="2">
    <source>
        <dbReference type="Proteomes" id="UP000735302"/>
    </source>
</evidence>
<name>A0AAV4DEV0_9GAST</name>
<reference evidence="1 2" key="1">
    <citation type="journal article" date="2021" name="Elife">
        <title>Chloroplast acquisition without the gene transfer in kleptoplastic sea slugs, Plakobranchus ocellatus.</title>
        <authorList>
            <person name="Maeda T."/>
            <person name="Takahashi S."/>
            <person name="Yoshida T."/>
            <person name="Shimamura S."/>
            <person name="Takaki Y."/>
            <person name="Nagai Y."/>
            <person name="Toyoda A."/>
            <person name="Suzuki Y."/>
            <person name="Arimoto A."/>
            <person name="Ishii H."/>
            <person name="Satoh N."/>
            <person name="Nishiyama T."/>
            <person name="Hasebe M."/>
            <person name="Maruyama T."/>
            <person name="Minagawa J."/>
            <person name="Obokata J."/>
            <person name="Shigenobu S."/>
        </authorList>
    </citation>
    <scope>NUCLEOTIDE SEQUENCE [LARGE SCALE GENOMIC DNA]</scope>
</reference>
<evidence type="ECO:0000313" key="1">
    <source>
        <dbReference type="EMBL" id="GFO42625.1"/>
    </source>
</evidence>
<sequence>MCSDSLQAATLEFESPHQKIRKKPGRLALPWAASISRCWSLNTIEVIQEVSRIFWTVYERGRADLLLFLAWPQQCLKDPQHENPLLLRAGSSRPGRSARSIAHDSPWRRALNEARLETGLVGSDNPLMFSDRRTDTDKTPKTVL</sequence>
<dbReference type="Proteomes" id="UP000735302">
    <property type="component" value="Unassembled WGS sequence"/>
</dbReference>
<keyword evidence="2" id="KW-1185">Reference proteome</keyword>
<accession>A0AAV4DEV0</accession>
<protein>
    <submittedName>
        <fullName evidence="1">Uncharacterized protein</fullName>
    </submittedName>
</protein>
<organism evidence="1 2">
    <name type="scientific">Plakobranchus ocellatus</name>
    <dbReference type="NCBI Taxonomy" id="259542"/>
    <lineage>
        <taxon>Eukaryota</taxon>
        <taxon>Metazoa</taxon>
        <taxon>Spiralia</taxon>
        <taxon>Lophotrochozoa</taxon>
        <taxon>Mollusca</taxon>
        <taxon>Gastropoda</taxon>
        <taxon>Heterobranchia</taxon>
        <taxon>Euthyneura</taxon>
        <taxon>Panpulmonata</taxon>
        <taxon>Sacoglossa</taxon>
        <taxon>Placobranchoidea</taxon>
        <taxon>Plakobranchidae</taxon>
        <taxon>Plakobranchus</taxon>
    </lineage>
</organism>
<proteinExistence type="predicted"/>
<gene>
    <name evidence="1" type="ORF">PoB_006913000</name>
</gene>